<evidence type="ECO:0000313" key="3">
    <source>
        <dbReference type="Proteomes" id="UP000005439"/>
    </source>
</evidence>
<dbReference type="PANTHER" id="PTHR43755">
    <property type="match status" value="1"/>
</dbReference>
<dbReference type="InterPro" id="IPR023753">
    <property type="entry name" value="FAD/NAD-binding_dom"/>
</dbReference>
<keyword evidence="3" id="KW-1185">Reference proteome</keyword>
<evidence type="ECO:0000259" key="1">
    <source>
        <dbReference type="Pfam" id="PF07992"/>
    </source>
</evidence>
<evidence type="ECO:0000313" key="2">
    <source>
        <dbReference type="EMBL" id="AEW06867.1"/>
    </source>
</evidence>
<dbReference type="HOGENOM" id="CLU_030742_1_1_9"/>
<proteinExistence type="predicted"/>
<feature type="domain" description="FAD/NAD(P)-binding" evidence="1">
    <location>
        <begin position="202"/>
        <end position="311"/>
    </location>
</feature>
<dbReference type="Gene3D" id="3.50.50.60">
    <property type="entry name" value="FAD/NAD(P)-binding domain"/>
    <property type="match status" value="2"/>
</dbReference>
<accession>G8TUA5</accession>
<dbReference type="SUPFAM" id="SSF51905">
    <property type="entry name" value="FAD/NAD(P)-binding domain"/>
    <property type="match status" value="2"/>
</dbReference>
<reference evidence="3" key="1">
    <citation type="submission" date="2011-12" db="EMBL/GenBank/DDBJ databases">
        <title>The complete genome of chromosome of Sulfobacillus acidophilus DSM 10332.</title>
        <authorList>
            <person name="Lucas S."/>
            <person name="Han J."/>
            <person name="Lapidus A."/>
            <person name="Bruce D."/>
            <person name="Goodwin L."/>
            <person name="Pitluck S."/>
            <person name="Peters L."/>
            <person name="Kyrpides N."/>
            <person name="Mavromatis K."/>
            <person name="Ivanova N."/>
            <person name="Mikhailova N."/>
            <person name="Chertkov O."/>
            <person name="Saunders E."/>
            <person name="Detter J.C."/>
            <person name="Tapia R."/>
            <person name="Han C."/>
            <person name="Land M."/>
            <person name="Hauser L."/>
            <person name="Markowitz V."/>
            <person name="Cheng J.-F."/>
            <person name="Hugenholtz P."/>
            <person name="Woyke T."/>
            <person name="Wu D."/>
            <person name="Pukall R."/>
            <person name="Gehrich-Schroeter G."/>
            <person name="Schneider S."/>
            <person name="Klenk H.-P."/>
            <person name="Eisen J.A."/>
        </authorList>
    </citation>
    <scope>NUCLEOTIDE SEQUENCE [LARGE SCALE GENOMIC DNA]</scope>
    <source>
        <strain evidence="3">ATCC 700253 / DSM 10332 / NAL</strain>
    </source>
</reference>
<dbReference type="PANTHER" id="PTHR43755:SF1">
    <property type="entry name" value="FAD-DEPENDENT PYRIDINE NUCLEOTIDE-DISULPHIDE OXIDOREDUCTASE"/>
    <property type="match status" value="1"/>
</dbReference>
<protein>
    <submittedName>
        <fullName evidence="2">Sulfide-quinone oxidoreductase</fullName>
        <ecNumber evidence="2">1.8.5.-</ecNumber>
    </submittedName>
</protein>
<dbReference type="PATRIC" id="fig|679936.5.peg.3548"/>
<reference evidence="2 3" key="2">
    <citation type="journal article" date="2012" name="Stand. Genomic Sci.">
        <title>Complete genome sequence of the moderately thermophilic mineral-sulfide-oxidizing firmicute Sulfobacillus acidophilus type strain (NAL(T)).</title>
        <authorList>
            <person name="Anderson I."/>
            <person name="Chertkov O."/>
            <person name="Chen A."/>
            <person name="Saunders E."/>
            <person name="Lapidus A."/>
            <person name="Nolan M."/>
            <person name="Lucas S."/>
            <person name="Hammon N."/>
            <person name="Deshpande S."/>
            <person name="Cheng J.F."/>
            <person name="Han C."/>
            <person name="Tapia R."/>
            <person name="Goodwin L.A."/>
            <person name="Pitluck S."/>
            <person name="Liolios K."/>
            <person name="Pagani I."/>
            <person name="Ivanova N."/>
            <person name="Mikhailova N."/>
            <person name="Pati A."/>
            <person name="Palaniappan K."/>
            <person name="Land M."/>
            <person name="Pan C."/>
            <person name="Rohde M."/>
            <person name="Pukall R."/>
            <person name="Goker M."/>
            <person name="Detter J.C."/>
            <person name="Woyke T."/>
            <person name="Bristow J."/>
            <person name="Eisen J.A."/>
            <person name="Markowitz V."/>
            <person name="Hugenholtz P."/>
            <person name="Kyrpides N.C."/>
            <person name="Klenk H.P."/>
            <person name="Mavromatis K."/>
        </authorList>
    </citation>
    <scope>NUCLEOTIDE SEQUENCE [LARGE SCALE GENOMIC DNA]</scope>
    <source>
        <strain evidence="3">ATCC 700253 / DSM 10332 / NAL</strain>
    </source>
</reference>
<dbReference type="STRING" id="679936.Sulac_3427"/>
<gene>
    <name evidence="2" type="ordered locus">Sulac_3427</name>
</gene>
<feature type="domain" description="FAD/NAD(P)-binding" evidence="1">
    <location>
        <begin position="1"/>
        <end position="126"/>
    </location>
</feature>
<keyword evidence="2" id="KW-0560">Oxidoreductase</keyword>
<name>G8TUA5_SULAD</name>
<dbReference type="EMBL" id="CP003179">
    <property type="protein sequence ID" value="AEW06867.1"/>
    <property type="molecule type" value="Genomic_DNA"/>
</dbReference>
<dbReference type="EC" id="1.8.5.-" evidence="2"/>
<dbReference type="InterPro" id="IPR036188">
    <property type="entry name" value="FAD/NAD-bd_sf"/>
</dbReference>
<dbReference type="Proteomes" id="UP000005439">
    <property type="component" value="Chromosome"/>
</dbReference>
<dbReference type="InterPro" id="IPR052541">
    <property type="entry name" value="SQRD"/>
</dbReference>
<organism evidence="2 3">
    <name type="scientific">Sulfobacillus acidophilus (strain ATCC 700253 / DSM 10332 / NAL)</name>
    <dbReference type="NCBI Taxonomy" id="679936"/>
    <lineage>
        <taxon>Bacteria</taxon>
        <taxon>Bacillati</taxon>
        <taxon>Bacillota</taxon>
        <taxon>Clostridia</taxon>
        <taxon>Eubacteriales</taxon>
        <taxon>Clostridiales Family XVII. Incertae Sedis</taxon>
        <taxon>Sulfobacillus</taxon>
    </lineage>
</organism>
<dbReference type="KEGG" id="sap:Sulac_3427"/>
<dbReference type="Pfam" id="PF07992">
    <property type="entry name" value="Pyr_redox_2"/>
    <property type="match status" value="2"/>
</dbReference>
<dbReference type="GO" id="GO:0016491">
    <property type="term" value="F:oxidoreductase activity"/>
    <property type="evidence" value="ECO:0007669"/>
    <property type="project" value="UniProtKB-KW"/>
</dbReference>
<dbReference type="AlphaFoldDB" id="G8TUA5"/>
<sequence>MHIVILGAGFGGITVYHHLREWIDGAHVKVTVIDERETFLVKPSLPEVAFGLKGIGHITFSLRETVGRSADFIHSRIVRMDPDARMIEVEGAQIFYDVLVIALGATKEWGQVSGFTRHGSSVCTEVLAPRLYERIQNFEGGTIFVGSAPTPTGTRLPDVPVIEAACEGPVGEVAFLADHWLRKQGKRDDAKIVCYTPGSIFFDDVGDNVHKAFNQIAGDHQIEVMTNKVIRHIESDRVSFADGSSYEAALTVLVPTYSGPQVVKEAGLTDEAGFVPTDEDFRHLDYDNIFAVGDIATRAVPKLGHLAVLQAMRVASVLKRDVTHHGVIAPYHPEVFCIMNMGAKALLIRSNVLYGGDLDQAYYGGLSHTLKTLFDEYTVRFRGKMPPDVTQRLLNAYLDKVAVRESSLV</sequence>